<evidence type="ECO:0000256" key="3">
    <source>
        <dbReference type="ARBA" id="ARBA00023163"/>
    </source>
</evidence>
<gene>
    <name evidence="6" type="ORF">HPP92_019792</name>
</gene>
<feature type="domain" description="NAC" evidence="5">
    <location>
        <begin position="99"/>
        <end position="257"/>
    </location>
</feature>
<evidence type="ECO:0000256" key="4">
    <source>
        <dbReference type="ARBA" id="ARBA00023242"/>
    </source>
</evidence>
<sequence>MSNHRFDQPNLSLGSRLGALANLSPPNRSLGSAPPMAVFPPSTPSAWLINSRGIAKKVKNASSYSNHQIKDLGAEANRECPRCKHVIDNSDVSTIWPGLPAGVKFDPSDAELIGHLAGKAGVGRSKGHIFIDEFIPTIDGDQGICYTHPKNLPERWKHFTFFHRTSNAYATGHKKRRKIHGEYGEADKHVRWHKTGKTKPVVENGIQKGWKKIMVLYRSLGKGCKPDKANWVMHQYHLGTDEEEKDGEFVVSKIFYQNHSNQMNRDEAEMVNDELDLSNIRSGPRTPKTVLPQPPRSKVNSLFKAVEQGPLSLSTQVCPEEESTPPPLPIVCLKGEDMGSPWWPGESEATEKQDPEKFAEPLLCHEVLEPFPSIEESSLQRQYQEMVDGCAQQLNRDATRFAGFPSIDDIDVDTPPDMHFWDLQFGSQDSLMTWLDRL</sequence>
<evidence type="ECO:0000259" key="5">
    <source>
        <dbReference type="PROSITE" id="PS51005"/>
    </source>
</evidence>
<dbReference type="SUPFAM" id="SSF101941">
    <property type="entry name" value="NAC domain"/>
    <property type="match status" value="1"/>
</dbReference>
<name>A0A835Q6F2_VANPL</name>
<evidence type="ECO:0000256" key="1">
    <source>
        <dbReference type="ARBA" id="ARBA00023015"/>
    </source>
</evidence>
<dbReference type="InterPro" id="IPR036093">
    <property type="entry name" value="NAC_dom_sf"/>
</dbReference>
<dbReference type="PANTHER" id="PTHR31079:SF2">
    <property type="entry name" value="NAC DOMAIN CONTAINING PROTEIN 44-RELATED"/>
    <property type="match status" value="1"/>
</dbReference>
<evidence type="ECO:0000256" key="2">
    <source>
        <dbReference type="ARBA" id="ARBA00023125"/>
    </source>
</evidence>
<evidence type="ECO:0000313" key="6">
    <source>
        <dbReference type="EMBL" id="KAG0465628.1"/>
    </source>
</evidence>
<dbReference type="PANTHER" id="PTHR31079">
    <property type="entry name" value="NAC DOMAIN-CONTAINING PROTEIN 73"/>
    <property type="match status" value="1"/>
</dbReference>
<proteinExistence type="predicted"/>
<dbReference type="OrthoDB" id="643388at2759"/>
<protein>
    <recommendedName>
        <fullName evidence="5">NAC domain-containing protein</fullName>
    </recommendedName>
</protein>
<dbReference type="AlphaFoldDB" id="A0A835Q6F2"/>
<accession>A0A835Q6F2</accession>
<keyword evidence="1" id="KW-0805">Transcription regulation</keyword>
<reference evidence="6 7" key="1">
    <citation type="journal article" date="2020" name="Nat. Food">
        <title>A phased Vanilla planifolia genome enables genetic improvement of flavour and production.</title>
        <authorList>
            <person name="Hasing T."/>
            <person name="Tang H."/>
            <person name="Brym M."/>
            <person name="Khazi F."/>
            <person name="Huang T."/>
            <person name="Chambers A.H."/>
        </authorList>
    </citation>
    <scope>NUCLEOTIDE SEQUENCE [LARGE SCALE GENOMIC DNA]</scope>
    <source>
        <tissue evidence="6">Leaf</tissue>
    </source>
</reference>
<dbReference type="GO" id="GO:0000976">
    <property type="term" value="F:transcription cis-regulatory region binding"/>
    <property type="evidence" value="ECO:0007669"/>
    <property type="project" value="TreeGrafter"/>
</dbReference>
<comment type="caution">
    <text evidence="6">The sequence shown here is derived from an EMBL/GenBank/DDBJ whole genome shotgun (WGS) entry which is preliminary data.</text>
</comment>
<dbReference type="PROSITE" id="PS51005">
    <property type="entry name" value="NAC"/>
    <property type="match status" value="1"/>
</dbReference>
<dbReference type="Proteomes" id="UP000639772">
    <property type="component" value="Chromosome 10"/>
</dbReference>
<organism evidence="6 7">
    <name type="scientific">Vanilla planifolia</name>
    <name type="common">Vanilla</name>
    <dbReference type="NCBI Taxonomy" id="51239"/>
    <lineage>
        <taxon>Eukaryota</taxon>
        <taxon>Viridiplantae</taxon>
        <taxon>Streptophyta</taxon>
        <taxon>Embryophyta</taxon>
        <taxon>Tracheophyta</taxon>
        <taxon>Spermatophyta</taxon>
        <taxon>Magnoliopsida</taxon>
        <taxon>Liliopsida</taxon>
        <taxon>Asparagales</taxon>
        <taxon>Orchidaceae</taxon>
        <taxon>Vanilloideae</taxon>
        <taxon>Vanilleae</taxon>
        <taxon>Vanilla</taxon>
    </lineage>
</organism>
<dbReference type="InterPro" id="IPR003441">
    <property type="entry name" value="NAC-dom"/>
</dbReference>
<keyword evidence="4" id="KW-0539">Nucleus</keyword>
<dbReference type="InterPro" id="IPR044799">
    <property type="entry name" value="SOG1-like"/>
</dbReference>
<dbReference type="GO" id="GO:0005634">
    <property type="term" value="C:nucleus"/>
    <property type="evidence" value="ECO:0007669"/>
    <property type="project" value="TreeGrafter"/>
</dbReference>
<keyword evidence="3" id="KW-0804">Transcription</keyword>
<dbReference type="GO" id="GO:0003700">
    <property type="term" value="F:DNA-binding transcription factor activity"/>
    <property type="evidence" value="ECO:0007669"/>
    <property type="project" value="InterPro"/>
</dbReference>
<dbReference type="Pfam" id="PF02365">
    <property type="entry name" value="NAM"/>
    <property type="match status" value="1"/>
</dbReference>
<evidence type="ECO:0000313" key="7">
    <source>
        <dbReference type="Proteomes" id="UP000639772"/>
    </source>
</evidence>
<dbReference type="EMBL" id="JADCNM010000010">
    <property type="protein sequence ID" value="KAG0465628.1"/>
    <property type="molecule type" value="Genomic_DNA"/>
</dbReference>
<dbReference type="Gene3D" id="2.170.150.80">
    <property type="entry name" value="NAC domain"/>
    <property type="match status" value="1"/>
</dbReference>
<keyword evidence="2" id="KW-0238">DNA-binding</keyword>
<dbReference type="FunFam" id="2.170.150.80:FF:000009">
    <property type="entry name" value="NAC domain-containing protein 8"/>
    <property type="match status" value="1"/>
</dbReference>